<keyword evidence="5 6" id="KW-0687">Ribonucleoprotein</keyword>
<dbReference type="CDD" id="cd14869">
    <property type="entry name" value="uS7_Bacteria"/>
    <property type="match status" value="1"/>
</dbReference>
<dbReference type="GO" id="GO:0006412">
    <property type="term" value="P:translation"/>
    <property type="evidence" value="ECO:0007669"/>
    <property type="project" value="UniProtKB-UniRule"/>
</dbReference>
<dbReference type="NCBIfam" id="TIGR01029">
    <property type="entry name" value="rpsG_bact"/>
    <property type="match status" value="1"/>
</dbReference>
<dbReference type="InterPro" id="IPR005717">
    <property type="entry name" value="Ribosomal_uS7_bac/org-type"/>
</dbReference>
<evidence type="ECO:0000313" key="10">
    <source>
        <dbReference type="Proteomes" id="UP000177691"/>
    </source>
</evidence>
<dbReference type="GO" id="GO:0003735">
    <property type="term" value="F:structural constituent of ribosome"/>
    <property type="evidence" value="ECO:0007669"/>
    <property type="project" value="InterPro"/>
</dbReference>
<dbReference type="HAMAP" id="MF_00480_B">
    <property type="entry name" value="Ribosomal_uS7_B"/>
    <property type="match status" value="1"/>
</dbReference>
<dbReference type="GO" id="GO:0000049">
    <property type="term" value="F:tRNA binding"/>
    <property type="evidence" value="ECO:0007669"/>
    <property type="project" value="UniProtKB-UniRule"/>
</dbReference>
<dbReference type="Gene3D" id="1.10.455.10">
    <property type="entry name" value="Ribosomal protein S7 domain"/>
    <property type="match status" value="1"/>
</dbReference>
<dbReference type="FunFam" id="1.10.455.10:FF:000001">
    <property type="entry name" value="30S ribosomal protein S7"/>
    <property type="match status" value="1"/>
</dbReference>
<keyword evidence="2 6" id="KW-0699">rRNA-binding</keyword>
<dbReference type="SUPFAM" id="SSF47973">
    <property type="entry name" value="Ribosomal protein S7"/>
    <property type="match status" value="1"/>
</dbReference>
<sequence>MRGKPAPKRNINPDARYHDGEVAKLMNYLMRGGKKTVAEKIVYRCFDIVKEKTKQDPRHMFNKALKQVSPILEVRGRRVGGANYQIPYPVRPERRFALACHWMIDAARARKGHSMAEKLAAEVMDAARGEGAAMKKKMDVQRMAEANKAFAHFARF</sequence>
<evidence type="ECO:0000313" key="9">
    <source>
        <dbReference type="EMBL" id="OGF18394.1"/>
    </source>
</evidence>
<dbReference type="Pfam" id="PF00177">
    <property type="entry name" value="Ribosomal_S7"/>
    <property type="match status" value="1"/>
</dbReference>
<comment type="function">
    <text evidence="6">One of the primary rRNA binding proteins, it binds directly to 16S rRNA where it nucleates assembly of the head domain of the 30S subunit. Is located at the subunit interface close to the decoding center, probably blocks exit of the E-site tRNA.</text>
</comment>
<dbReference type="InterPro" id="IPR036823">
    <property type="entry name" value="Ribosomal_uS7_dom_sf"/>
</dbReference>
<protein>
    <recommendedName>
        <fullName evidence="6">Small ribosomal subunit protein uS7</fullName>
    </recommendedName>
</protein>
<dbReference type="EMBL" id="MFFU01000047">
    <property type="protein sequence ID" value="OGF18394.1"/>
    <property type="molecule type" value="Genomic_DNA"/>
</dbReference>
<dbReference type="InterPro" id="IPR023798">
    <property type="entry name" value="Ribosomal_uS7_dom"/>
</dbReference>
<evidence type="ECO:0000256" key="1">
    <source>
        <dbReference type="ARBA" id="ARBA00007151"/>
    </source>
</evidence>
<dbReference type="InterPro" id="IPR000235">
    <property type="entry name" value="Ribosomal_uS7"/>
</dbReference>
<evidence type="ECO:0000256" key="4">
    <source>
        <dbReference type="ARBA" id="ARBA00022980"/>
    </source>
</evidence>
<dbReference type="Proteomes" id="UP000177691">
    <property type="component" value="Unassembled WGS sequence"/>
</dbReference>
<dbReference type="GO" id="GO:0019843">
    <property type="term" value="F:rRNA binding"/>
    <property type="evidence" value="ECO:0007669"/>
    <property type="project" value="UniProtKB-UniRule"/>
</dbReference>
<dbReference type="PROSITE" id="PS00052">
    <property type="entry name" value="RIBOSOMAL_S7"/>
    <property type="match status" value="1"/>
</dbReference>
<evidence type="ECO:0000256" key="3">
    <source>
        <dbReference type="ARBA" id="ARBA00022884"/>
    </source>
</evidence>
<evidence type="ECO:0000256" key="7">
    <source>
        <dbReference type="RuleBase" id="RU003619"/>
    </source>
</evidence>
<keyword evidence="4 6" id="KW-0689">Ribosomal protein</keyword>
<organism evidence="9 10">
    <name type="scientific">Candidatus Falkowbacteria bacterium RIFCSPHIGHO2_02_FULL_45_15</name>
    <dbReference type="NCBI Taxonomy" id="1797987"/>
    <lineage>
        <taxon>Bacteria</taxon>
        <taxon>Candidatus Falkowiibacteriota</taxon>
    </lineage>
</organism>
<keyword evidence="3 6" id="KW-0694">RNA-binding</keyword>
<dbReference type="InterPro" id="IPR020606">
    <property type="entry name" value="Ribosomal_uS7_CS"/>
</dbReference>
<gene>
    <name evidence="6" type="primary">rpsG</name>
    <name evidence="9" type="ORF">A3D54_00060</name>
</gene>
<dbReference type="PANTHER" id="PTHR11205">
    <property type="entry name" value="RIBOSOMAL PROTEIN S7"/>
    <property type="match status" value="1"/>
</dbReference>
<keyword evidence="6" id="KW-0820">tRNA-binding</keyword>
<dbReference type="AlphaFoldDB" id="A0A1F5RVE6"/>
<feature type="domain" description="Small ribosomal subunit protein uS7" evidence="8">
    <location>
        <begin position="2"/>
        <end position="148"/>
    </location>
</feature>
<evidence type="ECO:0000256" key="2">
    <source>
        <dbReference type="ARBA" id="ARBA00022730"/>
    </source>
</evidence>
<comment type="subunit">
    <text evidence="6">Part of the 30S ribosomal subunit. Contacts proteins S9 and S11.</text>
</comment>
<comment type="caution">
    <text evidence="9">The sequence shown here is derived from an EMBL/GenBank/DDBJ whole genome shotgun (WGS) entry which is preliminary data.</text>
</comment>
<evidence type="ECO:0000256" key="5">
    <source>
        <dbReference type="ARBA" id="ARBA00023274"/>
    </source>
</evidence>
<name>A0A1F5RVE6_9BACT</name>
<evidence type="ECO:0000256" key="6">
    <source>
        <dbReference type="HAMAP-Rule" id="MF_00480"/>
    </source>
</evidence>
<proteinExistence type="inferred from homology"/>
<dbReference type="GO" id="GO:0015935">
    <property type="term" value="C:small ribosomal subunit"/>
    <property type="evidence" value="ECO:0007669"/>
    <property type="project" value="InterPro"/>
</dbReference>
<dbReference type="PIRSF" id="PIRSF002122">
    <property type="entry name" value="RPS7p_RPS7a_RPS5e_RPS7o"/>
    <property type="match status" value="1"/>
</dbReference>
<comment type="similarity">
    <text evidence="1 6 7">Belongs to the universal ribosomal protein uS7 family.</text>
</comment>
<accession>A0A1F5RVE6</accession>
<reference evidence="9 10" key="1">
    <citation type="journal article" date="2016" name="Nat. Commun.">
        <title>Thousands of microbial genomes shed light on interconnected biogeochemical processes in an aquifer system.</title>
        <authorList>
            <person name="Anantharaman K."/>
            <person name="Brown C.T."/>
            <person name="Hug L.A."/>
            <person name="Sharon I."/>
            <person name="Castelle C.J."/>
            <person name="Probst A.J."/>
            <person name="Thomas B.C."/>
            <person name="Singh A."/>
            <person name="Wilkins M.J."/>
            <person name="Karaoz U."/>
            <person name="Brodie E.L."/>
            <person name="Williams K.H."/>
            <person name="Hubbard S.S."/>
            <person name="Banfield J.F."/>
        </authorList>
    </citation>
    <scope>NUCLEOTIDE SEQUENCE [LARGE SCALE GENOMIC DNA]</scope>
</reference>
<evidence type="ECO:0000259" key="8">
    <source>
        <dbReference type="Pfam" id="PF00177"/>
    </source>
</evidence>